<dbReference type="GO" id="GO:0042245">
    <property type="term" value="P:RNA repair"/>
    <property type="evidence" value="ECO:0007669"/>
    <property type="project" value="UniProtKB-KW"/>
</dbReference>
<name>A0A1H7TWS7_9SPHI</name>
<keyword evidence="13" id="KW-1185">Reference proteome</keyword>
<accession>A0A1H7TWS7</accession>
<protein>
    <recommendedName>
        <fullName evidence="1">3'-phosphate/5'-hydroxy nucleic acid ligase</fullName>
        <ecNumber evidence="1">6.5.1.8</ecNumber>
    </recommendedName>
</protein>
<keyword evidence="6 10" id="KW-0342">GTP-binding</keyword>
<keyword evidence="4 10" id="KW-0547">Nucleotide-binding</keyword>
<dbReference type="Pfam" id="PF01139">
    <property type="entry name" value="RtcB"/>
    <property type="match status" value="1"/>
</dbReference>
<evidence type="ECO:0000256" key="10">
    <source>
        <dbReference type="PIRSR" id="PIRSR601233-2"/>
    </source>
</evidence>
<evidence type="ECO:0000256" key="2">
    <source>
        <dbReference type="ARBA" id="ARBA00022598"/>
    </source>
</evidence>
<dbReference type="Proteomes" id="UP000198916">
    <property type="component" value="Unassembled WGS sequence"/>
</dbReference>
<dbReference type="PANTHER" id="PTHR43749">
    <property type="entry name" value="RNA-SPLICING LIGASE RTCB"/>
    <property type="match status" value="1"/>
</dbReference>
<evidence type="ECO:0000256" key="7">
    <source>
        <dbReference type="ARBA" id="ARBA00023211"/>
    </source>
</evidence>
<organism evidence="12 13">
    <name type="scientific">Parapedobacter koreensis</name>
    <dbReference type="NCBI Taxonomy" id="332977"/>
    <lineage>
        <taxon>Bacteria</taxon>
        <taxon>Pseudomonadati</taxon>
        <taxon>Bacteroidota</taxon>
        <taxon>Sphingobacteriia</taxon>
        <taxon>Sphingobacteriales</taxon>
        <taxon>Sphingobacteriaceae</taxon>
        <taxon>Parapedobacter</taxon>
    </lineage>
</organism>
<feature type="binding site" evidence="11">
    <location>
        <position position="343"/>
    </location>
    <ligand>
        <name>Mn(2+)</name>
        <dbReference type="ChEBI" id="CHEBI:29035"/>
        <label>2</label>
    </ligand>
</feature>
<dbReference type="GO" id="GO:0170057">
    <property type="term" value="F:RNA ligase (GTP) activity"/>
    <property type="evidence" value="ECO:0007669"/>
    <property type="project" value="UniProtKB-EC"/>
</dbReference>
<dbReference type="STRING" id="332977.SAMN05421740_112127"/>
<sequence length="477" mass="50855">MNTPTNYLINSEELTTLGYTPGRAFGVALRTANKYQHLGKETLLAQFANVLASPEAFAADIVYGKLAQALIEEAAIPEDAYIPLRDAGADYAIYGESHIEAGARAQMDVAMQLPVTVAGALMPDAHQGYGLPIGGVLAVENAVIPYGVGVDIGCRMALSVYDIPEAFFDANQAQFKRELIAQTRFGAGHGFKPDERADHTVLTDVAFGMNTFVANLKDKAWTQLGTSGGGNHFVEFGIIDFATGDEALGVSAGKYLALLSHSGSRGLGATIAGHYTKLAKELCRLPHEAQNLAYLGLDTEAGQEYWQAMTLAGDYASANHEIIHRKMAKALGAEVLAKVENHHNFAWKETWNGQEVIVHRKGVTPAGKGVLGIIPGSMTAAGFLVRGKGEVASINSASHGAGRQMSRTQAIKTISKEAMRAELRARGVTLVGAGLDEAPMAYKDIHTVMAAQTDLVDVLATFTPRIVRMADDGSRED</sequence>
<feature type="binding site" evidence="10">
    <location>
        <begin position="399"/>
        <end position="402"/>
    </location>
    <ligand>
        <name>GMP</name>
        <dbReference type="ChEBI" id="CHEBI:58115"/>
    </ligand>
</feature>
<evidence type="ECO:0000256" key="9">
    <source>
        <dbReference type="PIRSR" id="PIRSR601233-1"/>
    </source>
</evidence>
<comment type="cofactor">
    <cofactor evidence="11">
        <name>Mn(2+)</name>
        <dbReference type="ChEBI" id="CHEBI:29035"/>
    </cofactor>
    <text evidence="11">Binds 2 manganese ions per subunit.</text>
</comment>
<dbReference type="RefSeq" id="WP_090609008.1">
    <property type="nucleotide sequence ID" value="NZ_FNZR01000012.1"/>
</dbReference>
<dbReference type="InterPro" id="IPR052915">
    <property type="entry name" value="RtcB-like"/>
</dbReference>
<evidence type="ECO:0000256" key="3">
    <source>
        <dbReference type="ARBA" id="ARBA00022723"/>
    </source>
</evidence>
<evidence type="ECO:0000256" key="1">
    <source>
        <dbReference type="ARBA" id="ARBA00012726"/>
    </source>
</evidence>
<evidence type="ECO:0000256" key="8">
    <source>
        <dbReference type="ARBA" id="ARBA00047746"/>
    </source>
</evidence>
<dbReference type="GO" id="GO:0005525">
    <property type="term" value="F:GTP binding"/>
    <property type="evidence" value="ECO:0007669"/>
    <property type="project" value="UniProtKB-KW"/>
</dbReference>
<dbReference type="PANTHER" id="PTHR43749:SF2">
    <property type="entry name" value="RNA-SPLICING LIGASE RTCB"/>
    <property type="match status" value="1"/>
</dbReference>
<keyword evidence="7 11" id="KW-0464">Manganese</keyword>
<evidence type="ECO:0000256" key="6">
    <source>
        <dbReference type="ARBA" id="ARBA00023134"/>
    </source>
</evidence>
<feature type="binding site" evidence="11">
    <location>
        <position position="151"/>
    </location>
    <ligand>
        <name>Mn(2+)</name>
        <dbReference type="ChEBI" id="CHEBI:29035"/>
        <label>1</label>
    </ligand>
</feature>
<evidence type="ECO:0000256" key="5">
    <source>
        <dbReference type="ARBA" id="ARBA00022800"/>
    </source>
</evidence>
<dbReference type="OrthoDB" id="9802323at2"/>
<dbReference type="GO" id="GO:0006396">
    <property type="term" value="P:RNA processing"/>
    <property type="evidence" value="ECO:0007669"/>
    <property type="project" value="InterPro"/>
</dbReference>
<dbReference type="InterPro" id="IPR001233">
    <property type="entry name" value="RtcB"/>
</dbReference>
<keyword evidence="5" id="KW-0692">RNA repair</keyword>
<keyword evidence="2 12" id="KW-0436">Ligase</keyword>
<gene>
    <name evidence="12" type="ORF">SAMN05421740_112127</name>
</gene>
<reference evidence="13" key="1">
    <citation type="submission" date="2016-10" db="EMBL/GenBank/DDBJ databases">
        <authorList>
            <person name="Varghese N."/>
            <person name="Submissions S."/>
        </authorList>
    </citation>
    <scope>NUCLEOTIDE SEQUENCE [LARGE SCALE GENOMIC DNA]</scope>
    <source>
        <strain evidence="13">Jip14</strain>
    </source>
</reference>
<dbReference type="SUPFAM" id="SSF103365">
    <property type="entry name" value="Hypothetical protein PH1602"/>
    <property type="match status" value="1"/>
</dbReference>
<dbReference type="GO" id="GO:0003909">
    <property type="term" value="F:DNA ligase activity"/>
    <property type="evidence" value="ECO:0007669"/>
    <property type="project" value="TreeGrafter"/>
</dbReference>
<feature type="binding site" evidence="10">
    <location>
        <begin position="231"/>
        <end position="235"/>
    </location>
    <ligand>
        <name>GMP</name>
        <dbReference type="ChEBI" id="CHEBI:58115"/>
    </ligand>
</feature>
<dbReference type="EC" id="6.5.1.8" evidence="1"/>
<evidence type="ECO:0000313" key="12">
    <source>
        <dbReference type="EMBL" id="SEL88994.1"/>
    </source>
</evidence>
<proteinExistence type="predicted"/>
<evidence type="ECO:0000256" key="11">
    <source>
        <dbReference type="PIRSR" id="PIRSR601233-3"/>
    </source>
</evidence>
<feature type="active site" description="GMP-histidine intermediate" evidence="9">
    <location>
        <position position="399"/>
    </location>
</feature>
<feature type="binding site" evidence="11">
    <location>
        <position position="261"/>
    </location>
    <ligand>
        <name>Mn(2+)</name>
        <dbReference type="ChEBI" id="CHEBI:29035"/>
        <label>2</label>
    </ligand>
</feature>
<evidence type="ECO:0000256" key="4">
    <source>
        <dbReference type="ARBA" id="ARBA00022741"/>
    </source>
</evidence>
<feature type="binding site" evidence="10">
    <location>
        <begin position="375"/>
        <end position="378"/>
    </location>
    <ligand>
        <name>GMP</name>
        <dbReference type="ChEBI" id="CHEBI:58115"/>
    </ligand>
</feature>
<keyword evidence="3 11" id="KW-0479">Metal-binding</keyword>
<dbReference type="InterPro" id="IPR036025">
    <property type="entry name" value="RtcB-like_sf"/>
</dbReference>
<feature type="binding site" evidence="11">
    <location>
        <position position="232"/>
    </location>
    <ligand>
        <name>Mn(2+)</name>
        <dbReference type="ChEBI" id="CHEBI:29035"/>
        <label>1</label>
    </ligand>
</feature>
<dbReference type="EMBL" id="FNZR01000012">
    <property type="protein sequence ID" value="SEL88994.1"/>
    <property type="molecule type" value="Genomic_DNA"/>
</dbReference>
<dbReference type="GO" id="GO:0030145">
    <property type="term" value="F:manganese ion binding"/>
    <property type="evidence" value="ECO:0007669"/>
    <property type="project" value="TreeGrafter"/>
</dbReference>
<dbReference type="GO" id="GO:0006281">
    <property type="term" value="P:DNA repair"/>
    <property type="evidence" value="ECO:0007669"/>
    <property type="project" value="TreeGrafter"/>
</dbReference>
<dbReference type="Gene3D" id="3.90.1860.10">
    <property type="entry name" value="tRNA-splicing ligase RtcB"/>
    <property type="match status" value="1"/>
</dbReference>
<dbReference type="AlphaFoldDB" id="A0A1H7TWS7"/>
<comment type="catalytic activity">
    <reaction evidence="8">
        <text>a 3'-end 3'-phospho-ribonucleotide-RNA + a 5'-end dephospho-ribonucleoside-RNA + GTP = a ribonucleotidyl-ribonucleotide-RNA + GMP + diphosphate</text>
        <dbReference type="Rhea" id="RHEA:68076"/>
        <dbReference type="Rhea" id="RHEA-COMP:10463"/>
        <dbReference type="Rhea" id="RHEA-COMP:13936"/>
        <dbReference type="Rhea" id="RHEA-COMP:17355"/>
        <dbReference type="ChEBI" id="CHEBI:33019"/>
        <dbReference type="ChEBI" id="CHEBI:37565"/>
        <dbReference type="ChEBI" id="CHEBI:58115"/>
        <dbReference type="ChEBI" id="CHEBI:83062"/>
        <dbReference type="ChEBI" id="CHEBI:138284"/>
        <dbReference type="ChEBI" id="CHEBI:173118"/>
        <dbReference type="EC" id="6.5.1.8"/>
    </reaction>
</comment>
<feature type="binding site" evidence="10">
    <location>
        <begin position="343"/>
        <end position="344"/>
    </location>
    <ligand>
        <name>GMP</name>
        <dbReference type="ChEBI" id="CHEBI:58115"/>
    </ligand>
</feature>
<evidence type="ECO:0000313" key="13">
    <source>
        <dbReference type="Proteomes" id="UP000198916"/>
    </source>
</evidence>